<dbReference type="AlphaFoldDB" id="A0A1G7TED8"/>
<evidence type="ECO:0000313" key="4">
    <source>
        <dbReference type="Proteomes" id="UP000199415"/>
    </source>
</evidence>
<sequence>MRMIGRSVALAATVALLGSCTGDDPLMRSQPDTAGGGTQQQQDARQDTAQQASSQSQQDTSEKQTAQTGDADVPEGQMPGLGTTRFKPEPLPDFEPTDTFVGEKVQQFRKDLGKLKNNVGQQNAQLQDLRAKARQAARRYHGLVADIQAQLQTGTTPGNPRLVKKWNQAQAELERVDQVVKRMNELSNQVSSTSALAGFLLQSISSSYGLSGAVEADHAHLRALEDSANQTMVLVDRLLNELSKDVSRQNSYLSRERRNLSMLSLAIKNGEFYGQSLANRADVQPAAPDGRATGDVDISGREPLVVIRFDSEEVEYQQPLYNAVQRALDNNAKATFQVVAVAPQSDQRAKTALNRSQSRQHAEDVLRSLNEMGLPPNRVSLAATTSQQAEVNQVHIYLE</sequence>
<organism evidence="3 4">
    <name type="scientific">Limimonas halophila</name>
    <dbReference type="NCBI Taxonomy" id="1082479"/>
    <lineage>
        <taxon>Bacteria</taxon>
        <taxon>Pseudomonadati</taxon>
        <taxon>Pseudomonadota</taxon>
        <taxon>Alphaproteobacteria</taxon>
        <taxon>Rhodospirillales</taxon>
        <taxon>Rhodovibrionaceae</taxon>
        <taxon>Limimonas</taxon>
    </lineage>
</organism>
<reference evidence="3 4" key="1">
    <citation type="submission" date="2016-10" db="EMBL/GenBank/DDBJ databases">
        <authorList>
            <person name="de Groot N.N."/>
        </authorList>
    </citation>
    <scope>NUCLEOTIDE SEQUENCE [LARGE SCALE GENOMIC DNA]</scope>
    <source>
        <strain evidence="3 4">DSM 25584</strain>
    </source>
</reference>
<accession>A0A1G7TED8</accession>
<keyword evidence="1" id="KW-0175">Coiled coil</keyword>
<dbReference type="EMBL" id="FNCE01000009">
    <property type="protein sequence ID" value="SDG33551.1"/>
    <property type="molecule type" value="Genomic_DNA"/>
</dbReference>
<feature type="compositionally biased region" description="Low complexity" evidence="2">
    <location>
        <begin position="39"/>
        <end position="59"/>
    </location>
</feature>
<evidence type="ECO:0008006" key="5">
    <source>
        <dbReference type="Google" id="ProtNLM"/>
    </source>
</evidence>
<feature type="coiled-coil region" evidence="1">
    <location>
        <begin position="105"/>
        <end position="139"/>
    </location>
</feature>
<evidence type="ECO:0000256" key="1">
    <source>
        <dbReference type="SAM" id="Coils"/>
    </source>
</evidence>
<protein>
    <recommendedName>
        <fullName evidence="5">OmpA family protein</fullName>
    </recommendedName>
</protein>
<evidence type="ECO:0000313" key="3">
    <source>
        <dbReference type="EMBL" id="SDG33551.1"/>
    </source>
</evidence>
<proteinExistence type="predicted"/>
<keyword evidence="4" id="KW-1185">Reference proteome</keyword>
<evidence type="ECO:0000256" key="2">
    <source>
        <dbReference type="SAM" id="MobiDB-lite"/>
    </source>
</evidence>
<dbReference type="PROSITE" id="PS51257">
    <property type="entry name" value="PROKAR_LIPOPROTEIN"/>
    <property type="match status" value="1"/>
</dbReference>
<name>A0A1G7TED8_9PROT</name>
<dbReference type="Proteomes" id="UP000199415">
    <property type="component" value="Unassembled WGS sequence"/>
</dbReference>
<gene>
    <name evidence="3" type="ORF">SAMN05216241_10944</name>
</gene>
<feature type="region of interest" description="Disordered" evidence="2">
    <location>
        <begin position="21"/>
        <end position="98"/>
    </location>
</feature>